<keyword evidence="4" id="KW-1185">Reference proteome</keyword>
<dbReference type="EMBL" id="AM279694">
    <property type="protein sequence ID" value="CAK50903.1"/>
    <property type="molecule type" value="Genomic_DNA"/>
</dbReference>
<dbReference type="AlphaFoldDB" id="Q0JWM4"/>
<proteinExistence type="predicted"/>
<dbReference type="EMBL" id="AM279695">
    <property type="protein sequence ID" value="CAK51141.1"/>
    <property type="molecule type" value="Genomic_DNA"/>
</dbReference>
<dbReference type="EMBL" id="CP012949">
    <property type="protein sequence ID" value="ANB04015.1"/>
    <property type="molecule type" value="Genomic_DNA"/>
</dbReference>
<evidence type="ECO:0000313" key="1">
    <source>
        <dbReference type="EMBL" id="ANB04015.1"/>
    </source>
</evidence>
<dbReference type="EMBL" id="CP012949">
    <property type="protein sequence ID" value="ANB10825.1"/>
    <property type="molecule type" value="Genomic_DNA"/>
</dbReference>
<dbReference type="PATRIC" id="fig|1889.10.peg.64"/>
<dbReference type="SUPFAM" id="SSF56349">
    <property type="entry name" value="DNA breaking-rejoining enzymes"/>
    <property type="match status" value="1"/>
</dbReference>
<organism evidence="3">
    <name type="scientific">Streptomyces ambofaciens</name>
    <dbReference type="NCBI Taxonomy" id="1889"/>
    <lineage>
        <taxon>Bacteria</taxon>
        <taxon>Bacillati</taxon>
        <taxon>Actinomycetota</taxon>
        <taxon>Actinomycetes</taxon>
        <taxon>Kitasatosporales</taxon>
        <taxon>Streptomycetaceae</taxon>
        <taxon>Streptomyces</taxon>
    </lineage>
</organism>
<evidence type="ECO:0000313" key="3">
    <source>
        <dbReference type="EMBL" id="CAK51141.1"/>
    </source>
</evidence>
<name>Q0JWM4_STRAM</name>
<accession>Q0JWM4</accession>
<dbReference type="InterPro" id="IPR011010">
    <property type="entry name" value="DNA_brk_join_enz"/>
</dbReference>
<evidence type="ECO:0000313" key="4">
    <source>
        <dbReference type="Proteomes" id="UP000076720"/>
    </source>
</evidence>
<gene>
    <name evidence="3" type="ORF">DSMT0060</name>
    <name evidence="1" type="ORF">SAM40697_0052</name>
    <name evidence="2" type="ORF">SAM40697_6873</name>
</gene>
<sequence>MKLAAKDGLAPGAVRLHLAHGVPLLRPEEQVLEAMLDGWRNQQLARNLALSTINGRERKVRAFAAHADAFPWSWSSMLADEWFGDLRAVRGCVRSTLRGYQVAVRLFCDYATDPAYGWAAECERRFGTHPIQVGHEWNTAVHMQECETEAPKRAFTRDELQAFFDHADDEVSRVRGRGRKGWLPAFRDAMLLKTAYAYGLRRNETRMLDTADFGRNPSAWPGETPLTPVSACGTVSAPRPAPASDTVSLYGVP</sequence>
<reference evidence="3" key="1">
    <citation type="journal article" date="2006" name="J. Bacteriol.">
        <title>Intraspecific variability of the terminal inverted repeats of the linear chromosome of Streptomyces ambofaciens.</title>
        <authorList>
            <person name="Choulet F."/>
            <person name="Gallois A."/>
            <person name="Aigle B."/>
            <person name="Mangenot S."/>
            <person name="Gerbaud C."/>
            <person name="Truong C."/>
            <person name="Francou F.X."/>
            <person name="Borges F."/>
            <person name="Fourrier C."/>
            <person name="Guerineau M."/>
            <person name="Decaris B."/>
            <person name="Barbe V."/>
            <person name="Pernodet J.L."/>
            <person name="Leblond P."/>
        </authorList>
    </citation>
    <scope>NUCLEOTIDE SEQUENCE</scope>
    <source>
        <strain evidence="3">DSM40697</strain>
    </source>
</reference>
<dbReference type="GO" id="GO:0003677">
    <property type="term" value="F:DNA binding"/>
    <property type="evidence" value="ECO:0007669"/>
    <property type="project" value="InterPro"/>
</dbReference>
<evidence type="ECO:0000313" key="2">
    <source>
        <dbReference type="EMBL" id="ANB10825.1"/>
    </source>
</evidence>
<protein>
    <submittedName>
        <fullName evidence="1 3">Integrase</fullName>
    </submittedName>
</protein>
<reference evidence="1 4" key="3">
    <citation type="journal article" date="2016" name="Genome Announc.">
        <title>Complete Genome Sequence of Streptomyces ambofaciens DSM 40697, a Paradigm for Genome Plasticity Studies.</title>
        <authorList>
            <person name="Thibessard A."/>
            <person name="Leblond P."/>
        </authorList>
    </citation>
    <scope>NUCLEOTIDE SEQUENCE [LARGE SCALE GENOMIC DNA]</scope>
    <source>
        <strain evidence="1 4">DSM 40697</strain>
    </source>
</reference>
<dbReference type="Proteomes" id="UP000076720">
    <property type="component" value="Chromosome"/>
</dbReference>
<reference evidence="4" key="2">
    <citation type="submission" date="2015-10" db="EMBL/GenBank/DDBJ databases">
        <title>Complete genome sequence of Streptomyces ambofaciens DSM 40697.</title>
        <authorList>
            <person name="Thibessard A."/>
            <person name="Leblond P."/>
        </authorList>
    </citation>
    <scope>NUCLEOTIDE SEQUENCE [LARGE SCALE GENOMIC DNA]</scope>
    <source>
        <strain evidence="4">DSM 40697</strain>
    </source>
</reference>